<feature type="region of interest" description="Disordered" evidence="1">
    <location>
        <begin position="25"/>
        <end position="91"/>
    </location>
</feature>
<dbReference type="GeneID" id="92083932"/>
<organism evidence="3 4">
    <name type="scientific">Apiospora aurea</name>
    <dbReference type="NCBI Taxonomy" id="335848"/>
    <lineage>
        <taxon>Eukaryota</taxon>
        <taxon>Fungi</taxon>
        <taxon>Dikarya</taxon>
        <taxon>Ascomycota</taxon>
        <taxon>Pezizomycotina</taxon>
        <taxon>Sordariomycetes</taxon>
        <taxon>Xylariomycetidae</taxon>
        <taxon>Amphisphaeriales</taxon>
        <taxon>Apiosporaceae</taxon>
        <taxon>Apiospora</taxon>
    </lineage>
</organism>
<feature type="compositionally biased region" description="Gly residues" evidence="1">
    <location>
        <begin position="67"/>
        <end position="78"/>
    </location>
</feature>
<keyword evidence="4" id="KW-1185">Reference proteome</keyword>
<dbReference type="EMBL" id="JAQQWE010000010">
    <property type="protein sequence ID" value="KAK7937780.1"/>
    <property type="molecule type" value="Genomic_DNA"/>
</dbReference>
<feature type="region of interest" description="Disordered" evidence="1">
    <location>
        <begin position="291"/>
        <end position="311"/>
    </location>
</feature>
<feature type="compositionally biased region" description="Low complexity" evidence="1">
    <location>
        <begin position="293"/>
        <end position="305"/>
    </location>
</feature>
<dbReference type="Proteomes" id="UP001391051">
    <property type="component" value="Unassembled WGS sequence"/>
</dbReference>
<feature type="signal peptide" evidence="2">
    <location>
        <begin position="1"/>
        <end position="21"/>
    </location>
</feature>
<sequence>MQSRALLSFLWSFLLLAFVAAQTASTTDASPAPTTATSPAPTTSAGGSQASPSSGASSTGTTATTKTGGGGGGSGGSQPSGTPSKYGDAGPPDVLLEVPELHVGRIELVVDNLQAEINLGAQVASLVEINAGVQVGIKKVNITIADVDANLELVIRLGNLVDIVNRTLASLDLNPLLINVLDTAVDLVDSVVGAVDGLLGSIVNGDSKINFLIDNLGNIVQEVAGDAGKLVSSIIGNYDQNMTYTGAQKVLDGGLIQKTYKYDPLSALVNVVTNAAGQVVQAVVVGKDNNGGTTSSTVSSQPTSTPAARRR</sequence>
<evidence type="ECO:0000313" key="3">
    <source>
        <dbReference type="EMBL" id="KAK7937780.1"/>
    </source>
</evidence>
<accession>A0ABR1PU45</accession>
<feature type="compositionally biased region" description="Low complexity" evidence="1">
    <location>
        <begin position="25"/>
        <end position="66"/>
    </location>
</feature>
<comment type="caution">
    <text evidence="3">The sequence shown here is derived from an EMBL/GenBank/DDBJ whole genome shotgun (WGS) entry which is preliminary data.</text>
</comment>
<keyword evidence="2" id="KW-0732">Signal</keyword>
<gene>
    <name evidence="3" type="ORF">PG986_014648</name>
</gene>
<reference evidence="3 4" key="1">
    <citation type="submission" date="2023-01" db="EMBL/GenBank/DDBJ databases">
        <title>Analysis of 21 Apiospora genomes using comparative genomics revels a genus with tremendous synthesis potential of carbohydrate active enzymes and secondary metabolites.</title>
        <authorList>
            <person name="Sorensen T."/>
        </authorList>
    </citation>
    <scope>NUCLEOTIDE SEQUENCE [LARGE SCALE GENOMIC DNA]</scope>
    <source>
        <strain evidence="3 4">CBS 24483</strain>
    </source>
</reference>
<protein>
    <submittedName>
        <fullName evidence="3">Uncharacterized protein</fullName>
    </submittedName>
</protein>
<proteinExistence type="predicted"/>
<evidence type="ECO:0000256" key="2">
    <source>
        <dbReference type="SAM" id="SignalP"/>
    </source>
</evidence>
<feature type="chain" id="PRO_5047167796" evidence="2">
    <location>
        <begin position="22"/>
        <end position="311"/>
    </location>
</feature>
<evidence type="ECO:0000313" key="4">
    <source>
        <dbReference type="Proteomes" id="UP001391051"/>
    </source>
</evidence>
<evidence type="ECO:0000256" key="1">
    <source>
        <dbReference type="SAM" id="MobiDB-lite"/>
    </source>
</evidence>
<dbReference type="RefSeq" id="XP_066693108.1">
    <property type="nucleotide sequence ID" value="XM_066850870.1"/>
</dbReference>
<name>A0ABR1PU45_9PEZI</name>